<evidence type="ECO:0000259" key="12">
    <source>
        <dbReference type="Pfam" id="PF08245"/>
    </source>
</evidence>
<dbReference type="Gene3D" id="3.90.190.20">
    <property type="entry name" value="Mur ligase, C-terminal domain"/>
    <property type="match status" value="1"/>
</dbReference>
<evidence type="ECO:0000256" key="1">
    <source>
        <dbReference type="ARBA" id="ARBA00008276"/>
    </source>
</evidence>
<dbReference type="InterPro" id="IPR013221">
    <property type="entry name" value="Mur_ligase_cen"/>
</dbReference>
<dbReference type="SUPFAM" id="SSF53244">
    <property type="entry name" value="MurD-like peptide ligases, peptide-binding domain"/>
    <property type="match status" value="1"/>
</dbReference>
<dbReference type="Proteomes" id="UP001597214">
    <property type="component" value="Unassembled WGS sequence"/>
</dbReference>
<evidence type="ECO:0000313" key="14">
    <source>
        <dbReference type="Proteomes" id="UP001597214"/>
    </source>
</evidence>
<dbReference type="PIRSF" id="PIRSF001563">
    <property type="entry name" value="Folylpolyglu_synth"/>
    <property type="match status" value="1"/>
</dbReference>
<keyword evidence="5 10" id="KW-0547">Nucleotide-binding</keyword>
<evidence type="ECO:0000256" key="8">
    <source>
        <dbReference type="ARBA" id="ARBA00030592"/>
    </source>
</evidence>
<gene>
    <name evidence="13" type="ORF">ACFSCX_05505</name>
</gene>
<dbReference type="InterPro" id="IPR018109">
    <property type="entry name" value="Folylpolyglutamate_synth_CS"/>
</dbReference>
<comment type="similarity">
    <text evidence="1 10">Belongs to the folylpolyglutamate synthase family.</text>
</comment>
<dbReference type="SUPFAM" id="SSF53623">
    <property type="entry name" value="MurD-like peptide ligases, catalytic domain"/>
    <property type="match status" value="1"/>
</dbReference>
<evidence type="ECO:0000256" key="5">
    <source>
        <dbReference type="ARBA" id="ARBA00022741"/>
    </source>
</evidence>
<dbReference type="InterPro" id="IPR001645">
    <property type="entry name" value="Folylpolyglutamate_synth"/>
</dbReference>
<dbReference type="InterPro" id="IPR036615">
    <property type="entry name" value="Mur_ligase_C_dom_sf"/>
</dbReference>
<comment type="caution">
    <text evidence="13">The sequence shown here is derived from an EMBL/GenBank/DDBJ whole genome shotgun (WGS) entry which is preliminary data.</text>
</comment>
<reference evidence="14" key="1">
    <citation type="journal article" date="2019" name="Int. J. Syst. Evol. Microbiol.">
        <title>The Global Catalogue of Microorganisms (GCM) 10K type strain sequencing project: providing services to taxonomists for standard genome sequencing and annotation.</title>
        <authorList>
            <consortium name="The Broad Institute Genomics Platform"/>
            <consortium name="The Broad Institute Genome Sequencing Center for Infectious Disease"/>
            <person name="Wu L."/>
            <person name="Ma J."/>
        </authorList>
    </citation>
    <scope>NUCLEOTIDE SEQUENCE [LARGE SCALE GENOMIC DNA]</scope>
    <source>
        <strain evidence="14">CCUG 49339</strain>
    </source>
</reference>
<dbReference type="RefSeq" id="WP_377927152.1">
    <property type="nucleotide sequence ID" value="NZ_JBHUEM010000004.1"/>
</dbReference>
<evidence type="ECO:0000256" key="2">
    <source>
        <dbReference type="ARBA" id="ARBA00013025"/>
    </source>
</evidence>
<evidence type="ECO:0000259" key="11">
    <source>
        <dbReference type="Pfam" id="PF02875"/>
    </source>
</evidence>
<keyword evidence="4" id="KW-0479">Metal-binding</keyword>
<keyword evidence="14" id="KW-1185">Reference proteome</keyword>
<dbReference type="PROSITE" id="PS01012">
    <property type="entry name" value="FOLYLPOLYGLU_SYNT_2"/>
    <property type="match status" value="1"/>
</dbReference>
<protein>
    <recommendedName>
        <fullName evidence="2">tetrahydrofolate synthase</fullName>
        <ecNumber evidence="2">6.3.2.17</ecNumber>
    </recommendedName>
    <alternativeName>
        <fullName evidence="8">Tetrahydrofolylpolyglutamate synthase</fullName>
    </alternativeName>
</protein>
<dbReference type="EMBL" id="JBHUEM010000004">
    <property type="protein sequence ID" value="MFD1736015.1"/>
    <property type="molecule type" value="Genomic_DNA"/>
</dbReference>
<dbReference type="EC" id="6.3.2.17" evidence="2"/>
<evidence type="ECO:0000256" key="10">
    <source>
        <dbReference type="PIRNR" id="PIRNR001563"/>
    </source>
</evidence>
<name>A0ABW4LPJ0_9BACI</name>
<evidence type="ECO:0000256" key="4">
    <source>
        <dbReference type="ARBA" id="ARBA00022723"/>
    </source>
</evidence>
<proteinExistence type="inferred from homology"/>
<feature type="domain" description="Mur ligase central" evidence="12">
    <location>
        <begin position="46"/>
        <end position="273"/>
    </location>
</feature>
<dbReference type="Pfam" id="PF02875">
    <property type="entry name" value="Mur_ligase_C"/>
    <property type="match status" value="1"/>
</dbReference>
<dbReference type="PANTHER" id="PTHR11136:SF0">
    <property type="entry name" value="DIHYDROFOLATE SYNTHETASE-RELATED"/>
    <property type="match status" value="1"/>
</dbReference>
<evidence type="ECO:0000313" key="13">
    <source>
        <dbReference type="EMBL" id="MFD1736015.1"/>
    </source>
</evidence>
<evidence type="ECO:0000256" key="9">
    <source>
        <dbReference type="ARBA" id="ARBA00047493"/>
    </source>
</evidence>
<dbReference type="PANTHER" id="PTHR11136">
    <property type="entry name" value="FOLYLPOLYGLUTAMATE SYNTHASE-RELATED"/>
    <property type="match status" value="1"/>
</dbReference>
<evidence type="ECO:0000256" key="7">
    <source>
        <dbReference type="ARBA" id="ARBA00022842"/>
    </source>
</evidence>
<accession>A0ABW4LPJ0</accession>
<evidence type="ECO:0000256" key="6">
    <source>
        <dbReference type="ARBA" id="ARBA00022840"/>
    </source>
</evidence>
<sequence>MFTSYDQALNWIHSRLRLGVKPGLKRMEWMMERLQHPERRIRAIHVAGTNGKGSTVSYIRSILQEAGYEVGTFTSPYIEQFNERISINGVPISNEEMLDLVNQIKPLADELEQTDLGSPTEFEVITAMSLLYFGYTHLTDFVIYEVGLGGRLDSTNIVHPMVSVITTIGFDHMSILGNTIEEITFEKAGIIKSGIPVITGVQQFEALNVIEKVAKEKKAKVYLYNRDFLIEHDAPVPSIGERFTFCSERNRIENLEISMKGAHQVLNASLAVKVIEYLQTYFSVQIDEGHIRKGLFKMFWLGRFETVCEQPHIIIDGAHNPEGIQELIKTVQSHVKDQEITVMFSALQDKKLDEMIQLLQSIGKKLIFTSFDFPRAVPAEKLFESFPYHHAEMHIDYKQAIEQTIHSMEKNEVLLITGSLYFISEVRQYLKNRA</sequence>
<dbReference type="InterPro" id="IPR004101">
    <property type="entry name" value="Mur_ligase_C"/>
</dbReference>
<organism evidence="13 14">
    <name type="scientific">Bacillus salitolerans</name>
    <dbReference type="NCBI Taxonomy" id="1437434"/>
    <lineage>
        <taxon>Bacteria</taxon>
        <taxon>Bacillati</taxon>
        <taxon>Bacillota</taxon>
        <taxon>Bacilli</taxon>
        <taxon>Bacillales</taxon>
        <taxon>Bacillaceae</taxon>
        <taxon>Bacillus</taxon>
    </lineage>
</organism>
<keyword evidence="6 10" id="KW-0067">ATP-binding</keyword>
<dbReference type="Gene3D" id="3.40.1190.10">
    <property type="entry name" value="Mur-like, catalytic domain"/>
    <property type="match status" value="1"/>
</dbReference>
<dbReference type="PROSITE" id="PS01011">
    <property type="entry name" value="FOLYLPOLYGLU_SYNT_1"/>
    <property type="match status" value="1"/>
</dbReference>
<dbReference type="NCBIfam" id="TIGR01499">
    <property type="entry name" value="folC"/>
    <property type="match status" value="1"/>
</dbReference>
<dbReference type="Pfam" id="PF08245">
    <property type="entry name" value="Mur_ligase_M"/>
    <property type="match status" value="1"/>
</dbReference>
<dbReference type="InterPro" id="IPR036565">
    <property type="entry name" value="Mur-like_cat_sf"/>
</dbReference>
<feature type="domain" description="Mur ligase C-terminal" evidence="11">
    <location>
        <begin position="302"/>
        <end position="419"/>
    </location>
</feature>
<comment type="catalytic activity">
    <reaction evidence="9">
        <text>(6S)-5,6,7,8-tetrahydrofolyl-(gamma-L-Glu)(n) + L-glutamate + ATP = (6S)-5,6,7,8-tetrahydrofolyl-(gamma-L-Glu)(n+1) + ADP + phosphate + H(+)</text>
        <dbReference type="Rhea" id="RHEA:10580"/>
        <dbReference type="Rhea" id="RHEA-COMP:14738"/>
        <dbReference type="Rhea" id="RHEA-COMP:14740"/>
        <dbReference type="ChEBI" id="CHEBI:15378"/>
        <dbReference type="ChEBI" id="CHEBI:29985"/>
        <dbReference type="ChEBI" id="CHEBI:30616"/>
        <dbReference type="ChEBI" id="CHEBI:43474"/>
        <dbReference type="ChEBI" id="CHEBI:141005"/>
        <dbReference type="ChEBI" id="CHEBI:456216"/>
        <dbReference type="EC" id="6.3.2.17"/>
    </reaction>
</comment>
<keyword evidence="3 10" id="KW-0436">Ligase</keyword>
<dbReference type="GO" id="GO:0016874">
    <property type="term" value="F:ligase activity"/>
    <property type="evidence" value="ECO:0007669"/>
    <property type="project" value="UniProtKB-KW"/>
</dbReference>
<keyword evidence="7" id="KW-0460">Magnesium</keyword>
<evidence type="ECO:0000256" key="3">
    <source>
        <dbReference type="ARBA" id="ARBA00022598"/>
    </source>
</evidence>